<keyword evidence="1" id="KW-1133">Transmembrane helix</keyword>
<reference evidence="3" key="1">
    <citation type="journal article" date="2016" name="Proc. Natl. Acad. Sci. U.S.A.">
        <title>Comparative genomics of biotechnologically important yeasts.</title>
        <authorList>
            <person name="Riley R."/>
            <person name="Haridas S."/>
            <person name="Wolfe K.H."/>
            <person name="Lopes M.R."/>
            <person name="Hittinger C.T."/>
            <person name="Goeker M."/>
            <person name="Salamov A.A."/>
            <person name="Wisecaver J.H."/>
            <person name="Long T.M."/>
            <person name="Calvey C.H."/>
            <person name="Aerts A.L."/>
            <person name="Barry K.W."/>
            <person name="Choi C."/>
            <person name="Clum A."/>
            <person name="Coughlan A.Y."/>
            <person name="Deshpande S."/>
            <person name="Douglass A.P."/>
            <person name="Hanson S.J."/>
            <person name="Klenk H.-P."/>
            <person name="LaButti K.M."/>
            <person name="Lapidus A."/>
            <person name="Lindquist E.A."/>
            <person name="Lipzen A.M."/>
            <person name="Meier-Kolthoff J.P."/>
            <person name="Ohm R.A."/>
            <person name="Otillar R.P."/>
            <person name="Pangilinan J.L."/>
            <person name="Peng Y."/>
            <person name="Rokas A."/>
            <person name="Rosa C.A."/>
            <person name="Scheuner C."/>
            <person name="Sibirny A.A."/>
            <person name="Slot J.C."/>
            <person name="Stielow J.B."/>
            <person name="Sun H."/>
            <person name="Kurtzman C.P."/>
            <person name="Blackwell M."/>
            <person name="Grigoriev I.V."/>
            <person name="Jeffries T.W."/>
        </authorList>
    </citation>
    <scope>NUCLEOTIDE SEQUENCE [LARGE SCALE GENOMIC DNA]</scope>
    <source>
        <strain evidence="3">NRRL Y-1626</strain>
    </source>
</reference>
<organism evidence="2 3">
    <name type="scientific">Hanseniaspora valbyensis NRRL Y-1626</name>
    <dbReference type="NCBI Taxonomy" id="766949"/>
    <lineage>
        <taxon>Eukaryota</taxon>
        <taxon>Fungi</taxon>
        <taxon>Dikarya</taxon>
        <taxon>Ascomycota</taxon>
        <taxon>Saccharomycotina</taxon>
        <taxon>Saccharomycetes</taxon>
        <taxon>Saccharomycodales</taxon>
        <taxon>Saccharomycodaceae</taxon>
        <taxon>Hanseniaspora</taxon>
    </lineage>
</organism>
<sequence length="120" mass="13727">MFKSFKPLLQQAEKAAIKPSSQTFKVHLQKDSGVLRDSQLNKTGKSQFGKVREEFVYPQRSKIADAVHKGFLFTVVGGSLGFLFMILSSIPLNINKEEEFKEKEERARQIRAEQKLNKPE</sequence>
<name>A0A1B7TAQ8_9ASCO</name>
<proteinExistence type="predicted"/>
<gene>
    <name evidence="2" type="ORF">HANVADRAFT_49710</name>
</gene>
<dbReference type="Proteomes" id="UP000092321">
    <property type="component" value="Unassembled WGS sequence"/>
</dbReference>
<evidence type="ECO:0000313" key="2">
    <source>
        <dbReference type="EMBL" id="OBA25821.1"/>
    </source>
</evidence>
<dbReference type="EMBL" id="LXPE01000042">
    <property type="protein sequence ID" value="OBA25821.1"/>
    <property type="molecule type" value="Genomic_DNA"/>
</dbReference>
<protein>
    <submittedName>
        <fullName evidence="2">Uncharacterized protein</fullName>
    </submittedName>
</protein>
<dbReference type="AlphaFoldDB" id="A0A1B7TAQ8"/>
<keyword evidence="1" id="KW-0812">Transmembrane</keyword>
<evidence type="ECO:0000313" key="3">
    <source>
        <dbReference type="Proteomes" id="UP000092321"/>
    </source>
</evidence>
<keyword evidence="3" id="KW-1185">Reference proteome</keyword>
<evidence type="ECO:0000256" key="1">
    <source>
        <dbReference type="SAM" id="Phobius"/>
    </source>
</evidence>
<accession>A0A1B7TAQ8</accession>
<keyword evidence="1" id="KW-0472">Membrane</keyword>
<feature type="transmembrane region" description="Helical" evidence="1">
    <location>
        <begin position="70"/>
        <end position="90"/>
    </location>
</feature>
<dbReference type="OrthoDB" id="3972968at2759"/>
<comment type="caution">
    <text evidence="2">The sequence shown here is derived from an EMBL/GenBank/DDBJ whole genome shotgun (WGS) entry which is preliminary data.</text>
</comment>